<evidence type="ECO:0000313" key="2">
    <source>
        <dbReference type="Proteomes" id="UP000308600"/>
    </source>
</evidence>
<reference evidence="1 2" key="1">
    <citation type="journal article" date="2019" name="Nat. Ecol. Evol.">
        <title>Megaphylogeny resolves global patterns of mushroom evolution.</title>
        <authorList>
            <person name="Varga T."/>
            <person name="Krizsan K."/>
            <person name="Foldi C."/>
            <person name="Dima B."/>
            <person name="Sanchez-Garcia M."/>
            <person name="Sanchez-Ramirez S."/>
            <person name="Szollosi G.J."/>
            <person name="Szarkandi J.G."/>
            <person name="Papp V."/>
            <person name="Albert L."/>
            <person name="Andreopoulos W."/>
            <person name="Angelini C."/>
            <person name="Antonin V."/>
            <person name="Barry K.W."/>
            <person name="Bougher N.L."/>
            <person name="Buchanan P."/>
            <person name="Buyck B."/>
            <person name="Bense V."/>
            <person name="Catcheside P."/>
            <person name="Chovatia M."/>
            <person name="Cooper J."/>
            <person name="Damon W."/>
            <person name="Desjardin D."/>
            <person name="Finy P."/>
            <person name="Geml J."/>
            <person name="Haridas S."/>
            <person name="Hughes K."/>
            <person name="Justo A."/>
            <person name="Karasinski D."/>
            <person name="Kautmanova I."/>
            <person name="Kiss B."/>
            <person name="Kocsube S."/>
            <person name="Kotiranta H."/>
            <person name="LaButti K.M."/>
            <person name="Lechner B.E."/>
            <person name="Liimatainen K."/>
            <person name="Lipzen A."/>
            <person name="Lukacs Z."/>
            <person name="Mihaltcheva S."/>
            <person name="Morgado L.N."/>
            <person name="Niskanen T."/>
            <person name="Noordeloos M.E."/>
            <person name="Ohm R.A."/>
            <person name="Ortiz-Santana B."/>
            <person name="Ovrebo C."/>
            <person name="Racz N."/>
            <person name="Riley R."/>
            <person name="Savchenko A."/>
            <person name="Shiryaev A."/>
            <person name="Soop K."/>
            <person name="Spirin V."/>
            <person name="Szebenyi C."/>
            <person name="Tomsovsky M."/>
            <person name="Tulloss R.E."/>
            <person name="Uehling J."/>
            <person name="Grigoriev I.V."/>
            <person name="Vagvolgyi C."/>
            <person name="Papp T."/>
            <person name="Martin F.M."/>
            <person name="Miettinen O."/>
            <person name="Hibbett D.S."/>
            <person name="Nagy L.G."/>
        </authorList>
    </citation>
    <scope>NUCLEOTIDE SEQUENCE [LARGE SCALE GENOMIC DNA]</scope>
    <source>
        <strain evidence="1 2">NL-1719</strain>
    </source>
</reference>
<dbReference type="Proteomes" id="UP000308600">
    <property type="component" value="Unassembled WGS sequence"/>
</dbReference>
<sequence>MTKRHYCLIYLAFLFTLTSTSPITSPENSESPPPKKPLVLSPGYHAFFNLIWASLTAYEAYISLRVFKLPLDQKTKESFTFISGAIFARCVSHILTIAFAVLVLPHRKSTGSESSILGTFADLAAWVVDPLLLAAVFRSIHSQPLTHFTTTFTHDTFDRVLLGSFMASIFALTIVSYAHPGPFPSGYDLLKTIYSIYLAISLVLIIDCVVRGVILAIRQKRKGVTYPPLAYSASFEGILLFGISSLRFLSAEQIQPPFVLDFINHILLHAILYSFTFCAMIIVIAGRKESGIAVRMFICAGVTLLLLYYILYMFYRLNPR</sequence>
<gene>
    <name evidence="1" type="ORF">BDN72DRAFT_848900</name>
</gene>
<accession>A0ACD3A9Z4</accession>
<protein>
    <submittedName>
        <fullName evidence="1">Uncharacterized protein</fullName>
    </submittedName>
</protein>
<name>A0ACD3A9Z4_9AGAR</name>
<proteinExistence type="predicted"/>
<dbReference type="EMBL" id="ML208597">
    <property type="protein sequence ID" value="TFK62219.1"/>
    <property type="molecule type" value="Genomic_DNA"/>
</dbReference>
<organism evidence="1 2">
    <name type="scientific">Pluteus cervinus</name>
    <dbReference type="NCBI Taxonomy" id="181527"/>
    <lineage>
        <taxon>Eukaryota</taxon>
        <taxon>Fungi</taxon>
        <taxon>Dikarya</taxon>
        <taxon>Basidiomycota</taxon>
        <taxon>Agaricomycotina</taxon>
        <taxon>Agaricomycetes</taxon>
        <taxon>Agaricomycetidae</taxon>
        <taxon>Agaricales</taxon>
        <taxon>Pluteineae</taxon>
        <taxon>Pluteaceae</taxon>
        <taxon>Pluteus</taxon>
    </lineage>
</organism>
<keyword evidence="2" id="KW-1185">Reference proteome</keyword>
<evidence type="ECO:0000313" key="1">
    <source>
        <dbReference type="EMBL" id="TFK62219.1"/>
    </source>
</evidence>